<reference evidence="6 7" key="1">
    <citation type="submission" date="2018-05" db="EMBL/GenBank/DDBJ databases">
        <title>Genomic Encyclopedia of Type Strains, Phase IV (KMG-IV): sequencing the most valuable type-strain genomes for metagenomic binning, comparative biology and taxonomic classification.</title>
        <authorList>
            <person name="Goeker M."/>
        </authorList>
    </citation>
    <scope>NUCLEOTIDE SEQUENCE [LARGE SCALE GENOMIC DNA]</scope>
    <source>
        <strain evidence="6 7">DSM 24906</strain>
    </source>
</reference>
<dbReference type="InterPro" id="IPR002748">
    <property type="entry name" value="CbiD"/>
</dbReference>
<keyword evidence="2 5" id="KW-0489">Methyltransferase</keyword>
<sequence length="370" mass="42132">MEWYVNVNGKKLKRGFTTGTAATAALKASVLFNKYNIKPDNVNIELPNGELINIPIYKYEIISGLKYAFVKKDAGDDADITNQCLIYCSFKYENLNNIIFDSYEGVGKITKDGLDISKGEFAINPIPREMMKKVLNEENIKNGRVIVNVKNGEILAKKTLNENLGIIDGISILGTTGIVEPMNENAWKESLIPHISIVSKQFDTITLLLGGKGLSIYKKYSFFKEDYILCGNHIGYSIEKSLEMGIKKIHILGSFQKLIKLAGLNLNTDSRYTDSKNELLALLYILFTEKYDKEVIDKILNLKTIYNFLDILKNNDINIKKFFIFVSEYISHKLSNKFNAEFVISLCDKTQIISHRGDEQNYLYFRNTDQ</sequence>
<dbReference type="GO" id="GO:0008168">
    <property type="term" value="F:methyltransferase activity"/>
    <property type="evidence" value="ECO:0007669"/>
    <property type="project" value="UniProtKB-UniRule"/>
</dbReference>
<dbReference type="RefSeq" id="WP_109603648.1">
    <property type="nucleotide sequence ID" value="NZ_QGGI01000001.1"/>
</dbReference>
<comment type="function">
    <text evidence="5">Catalyzes the methylation of C-1 in cobalt-precorrin-5B to form cobalt-precorrin-6A.</text>
</comment>
<dbReference type="InterPro" id="IPR036074">
    <property type="entry name" value="CbiD_sf"/>
</dbReference>
<dbReference type="HAMAP" id="MF_00787">
    <property type="entry name" value="CbiD"/>
    <property type="match status" value="1"/>
</dbReference>
<proteinExistence type="inferred from homology"/>
<keyword evidence="3 5" id="KW-0808">Transferase</keyword>
<dbReference type="AlphaFoldDB" id="A0AA45HJX3"/>
<dbReference type="Pfam" id="PF01888">
    <property type="entry name" value="CbiD"/>
    <property type="match status" value="1"/>
</dbReference>
<evidence type="ECO:0000313" key="6">
    <source>
        <dbReference type="EMBL" id="PWJ96661.1"/>
    </source>
</evidence>
<dbReference type="PANTHER" id="PTHR35863:SF1">
    <property type="entry name" value="COBALT-PRECORRIN-5B C(1)-METHYLTRANSFERASE"/>
    <property type="match status" value="1"/>
</dbReference>
<evidence type="ECO:0000256" key="5">
    <source>
        <dbReference type="HAMAP-Rule" id="MF_00787"/>
    </source>
</evidence>
<keyword evidence="1 5" id="KW-0169">Cobalamin biosynthesis</keyword>
<dbReference type="NCBIfam" id="TIGR00312">
    <property type="entry name" value="cbiD"/>
    <property type="match status" value="1"/>
</dbReference>
<organism evidence="6 7">
    <name type="scientific">Oceanotoga teriensis</name>
    <dbReference type="NCBI Taxonomy" id="515440"/>
    <lineage>
        <taxon>Bacteria</taxon>
        <taxon>Thermotogati</taxon>
        <taxon>Thermotogota</taxon>
        <taxon>Thermotogae</taxon>
        <taxon>Petrotogales</taxon>
        <taxon>Petrotogaceae</taxon>
        <taxon>Oceanotoga</taxon>
    </lineage>
</organism>
<dbReference type="GO" id="GO:0019251">
    <property type="term" value="P:anaerobic cobalamin biosynthetic process"/>
    <property type="evidence" value="ECO:0007669"/>
    <property type="project" value="UniProtKB-UniRule"/>
</dbReference>
<comment type="catalytic activity">
    <reaction evidence="5">
        <text>Co-precorrin-5B + S-adenosyl-L-methionine = Co-precorrin-6A + S-adenosyl-L-homocysteine</text>
        <dbReference type="Rhea" id="RHEA:26285"/>
        <dbReference type="ChEBI" id="CHEBI:57856"/>
        <dbReference type="ChEBI" id="CHEBI:59789"/>
        <dbReference type="ChEBI" id="CHEBI:60063"/>
        <dbReference type="ChEBI" id="CHEBI:60064"/>
        <dbReference type="EC" id="2.1.1.195"/>
    </reaction>
</comment>
<evidence type="ECO:0000313" key="7">
    <source>
        <dbReference type="Proteomes" id="UP000245921"/>
    </source>
</evidence>
<dbReference type="Gene3D" id="3.30.2110.10">
    <property type="entry name" value="CbiD-like"/>
    <property type="match status" value="1"/>
</dbReference>
<comment type="similarity">
    <text evidence="5">Belongs to the CbiD family.</text>
</comment>
<keyword evidence="7" id="KW-1185">Reference proteome</keyword>
<evidence type="ECO:0000256" key="3">
    <source>
        <dbReference type="ARBA" id="ARBA00022679"/>
    </source>
</evidence>
<dbReference type="Proteomes" id="UP000245921">
    <property type="component" value="Unassembled WGS sequence"/>
</dbReference>
<dbReference type="EC" id="2.1.1.195" evidence="5"/>
<dbReference type="PANTHER" id="PTHR35863">
    <property type="entry name" value="COBALT-PRECORRIN-5B C(1)-METHYLTRANSFERASE"/>
    <property type="match status" value="1"/>
</dbReference>
<comment type="caution">
    <text evidence="6">The sequence shown here is derived from an EMBL/GenBank/DDBJ whole genome shotgun (WGS) entry which is preliminary data.</text>
</comment>
<dbReference type="SUPFAM" id="SSF111342">
    <property type="entry name" value="CbiD-like"/>
    <property type="match status" value="1"/>
</dbReference>
<dbReference type="EMBL" id="QGGI01000001">
    <property type="protein sequence ID" value="PWJ96661.1"/>
    <property type="molecule type" value="Genomic_DNA"/>
</dbReference>
<evidence type="ECO:0000256" key="1">
    <source>
        <dbReference type="ARBA" id="ARBA00022573"/>
    </source>
</evidence>
<dbReference type="PIRSF" id="PIRSF026782">
    <property type="entry name" value="CbiD"/>
    <property type="match status" value="1"/>
</dbReference>
<gene>
    <name evidence="5" type="primary">cbiD</name>
    <name evidence="6" type="ORF">C7380_101236</name>
</gene>
<dbReference type="GO" id="GO:0032259">
    <property type="term" value="P:methylation"/>
    <property type="evidence" value="ECO:0007669"/>
    <property type="project" value="UniProtKB-KW"/>
</dbReference>
<name>A0AA45HJX3_9BACT</name>
<accession>A0AA45HJX3</accession>
<evidence type="ECO:0000256" key="2">
    <source>
        <dbReference type="ARBA" id="ARBA00022603"/>
    </source>
</evidence>
<keyword evidence="4 5" id="KW-0949">S-adenosyl-L-methionine</keyword>
<evidence type="ECO:0000256" key="4">
    <source>
        <dbReference type="ARBA" id="ARBA00022691"/>
    </source>
</evidence>
<protein>
    <recommendedName>
        <fullName evidence="5">Cobalt-precorrin-5B C(1)-methyltransferase</fullName>
        <ecNumber evidence="5">2.1.1.195</ecNumber>
    </recommendedName>
    <alternativeName>
        <fullName evidence="5">Cobalt-precorrin-6A synthase</fullName>
    </alternativeName>
</protein>
<comment type="pathway">
    <text evidence="5">Cofactor biosynthesis; adenosylcobalamin biosynthesis; cob(II)yrinate a,c-diamide from sirohydrochlorin (anaerobic route): step 6/10.</text>
</comment>